<evidence type="ECO:0000313" key="4">
    <source>
        <dbReference type="Proteomes" id="UP000504634"/>
    </source>
</evidence>
<dbReference type="OrthoDB" id="958254at2759"/>
<proteinExistence type="inferred from homology"/>
<evidence type="ECO:0000256" key="2">
    <source>
        <dbReference type="ARBA" id="ARBA00023180"/>
    </source>
</evidence>
<accession>A0A6J2T7S1</accession>
<organism evidence="4 5">
    <name type="scientific">Drosophila lebanonensis</name>
    <name type="common">Fruit fly</name>
    <name type="synonym">Scaptodrosophila lebanonensis</name>
    <dbReference type="NCBI Taxonomy" id="7225"/>
    <lineage>
        <taxon>Eukaryota</taxon>
        <taxon>Metazoa</taxon>
        <taxon>Ecdysozoa</taxon>
        <taxon>Arthropoda</taxon>
        <taxon>Hexapoda</taxon>
        <taxon>Insecta</taxon>
        <taxon>Pterygota</taxon>
        <taxon>Neoptera</taxon>
        <taxon>Endopterygota</taxon>
        <taxon>Diptera</taxon>
        <taxon>Brachycera</taxon>
        <taxon>Muscomorpha</taxon>
        <taxon>Ephydroidea</taxon>
        <taxon>Drosophilidae</taxon>
        <taxon>Scaptodrosophila</taxon>
    </lineage>
</organism>
<evidence type="ECO:0000256" key="1">
    <source>
        <dbReference type="ARBA" id="ARBA00005679"/>
    </source>
</evidence>
<dbReference type="GO" id="GO:0016671">
    <property type="term" value="F:oxidoreductase activity, acting on a sulfur group of donors, disulfide as acceptor"/>
    <property type="evidence" value="ECO:0007669"/>
    <property type="project" value="InterPro"/>
</dbReference>
<dbReference type="PANTHER" id="PTHR13234:SF73">
    <property type="entry name" value="GILT-LIKE PROTEIN 2-RELATED"/>
    <property type="match status" value="1"/>
</dbReference>
<feature type="chain" id="PRO_5026725609" evidence="3">
    <location>
        <begin position="25"/>
        <end position="207"/>
    </location>
</feature>
<protein>
    <submittedName>
        <fullName evidence="5">GILT-like protein 2</fullName>
    </submittedName>
</protein>
<keyword evidence="3" id="KW-0732">Signal</keyword>
<keyword evidence="2" id="KW-0325">Glycoprotein</keyword>
<dbReference type="Proteomes" id="UP000504634">
    <property type="component" value="Unplaced"/>
</dbReference>
<dbReference type="GeneID" id="115621473"/>
<feature type="signal peptide" evidence="3">
    <location>
        <begin position="1"/>
        <end position="24"/>
    </location>
</feature>
<dbReference type="RefSeq" id="XP_030370992.1">
    <property type="nucleotide sequence ID" value="XM_030515132.1"/>
</dbReference>
<sequence>MKAFFCVLLLGAFLLVLRPTGTSARHIRKTAPERLSITLYYETLCPDCMEFVTEQLYPSMRKHLPFTELTLVPYGNAQKMANGRIICQHGPKECELNAVHACILEHFDIKRALLLIECMMHNWTNLLPQCSSRYNLNVDDVNNCIRTRTVDEILKKYGEETVPHNGVPAIAVDNHYNITEQNLLSDHFDRVFCAKYFAKFNKKLPNC</sequence>
<evidence type="ECO:0000256" key="3">
    <source>
        <dbReference type="SAM" id="SignalP"/>
    </source>
</evidence>
<evidence type="ECO:0000313" key="5">
    <source>
        <dbReference type="RefSeq" id="XP_030370992.1"/>
    </source>
</evidence>
<reference evidence="5" key="1">
    <citation type="submission" date="2025-08" db="UniProtKB">
        <authorList>
            <consortium name="RefSeq"/>
        </authorList>
    </citation>
    <scope>IDENTIFICATION</scope>
    <source>
        <strain evidence="5">11010-0011.00</strain>
        <tissue evidence="5">Whole body</tissue>
    </source>
</reference>
<keyword evidence="4" id="KW-1185">Reference proteome</keyword>
<dbReference type="InterPro" id="IPR004911">
    <property type="entry name" value="Interferon-induced_GILT"/>
</dbReference>
<gene>
    <name evidence="5" type="primary">LOC115621473</name>
</gene>
<dbReference type="AlphaFoldDB" id="A0A6J2T7S1"/>
<name>A0A6J2T7S1_DROLE</name>
<comment type="similarity">
    <text evidence="1">Belongs to the GILT family.</text>
</comment>
<dbReference type="Pfam" id="PF03227">
    <property type="entry name" value="GILT"/>
    <property type="match status" value="1"/>
</dbReference>
<dbReference type="PANTHER" id="PTHR13234">
    <property type="entry name" value="GAMMA-INTERFERON INDUCIBLE LYSOSOMAL THIOL REDUCTASE GILT"/>
    <property type="match status" value="1"/>
</dbReference>